<proteinExistence type="predicted"/>
<organism evidence="2 3">
    <name type="scientific">Nannocystis punicea</name>
    <dbReference type="NCBI Taxonomy" id="2995304"/>
    <lineage>
        <taxon>Bacteria</taxon>
        <taxon>Pseudomonadati</taxon>
        <taxon>Myxococcota</taxon>
        <taxon>Polyangia</taxon>
        <taxon>Nannocystales</taxon>
        <taxon>Nannocystaceae</taxon>
        <taxon>Nannocystis</taxon>
    </lineage>
</organism>
<dbReference type="RefSeq" id="WP_269039316.1">
    <property type="nucleotide sequence ID" value="NZ_CP114040.1"/>
</dbReference>
<feature type="chain" id="PRO_5046958978" evidence="1">
    <location>
        <begin position="25"/>
        <end position="351"/>
    </location>
</feature>
<keyword evidence="3" id="KW-1185">Reference proteome</keyword>
<feature type="signal peptide" evidence="1">
    <location>
        <begin position="1"/>
        <end position="24"/>
    </location>
</feature>
<keyword evidence="1" id="KW-0732">Signal</keyword>
<reference evidence="2" key="1">
    <citation type="submission" date="2022-11" db="EMBL/GenBank/DDBJ databases">
        <title>Minimal conservation of predation-associated metabolite biosynthetic gene clusters underscores biosynthetic potential of Myxococcota including descriptions for ten novel species: Archangium lansinium sp. nov., Myxococcus landrumus sp. nov., Nannocystis bai.</title>
        <authorList>
            <person name="Ahearne A."/>
            <person name="Stevens C."/>
            <person name="Dowd S."/>
        </authorList>
    </citation>
    <scope>NUCLEOTIDE SEQUENCE</scope>
    <source>
        <strain evidence="2">Fl3</strain>
    </source>
</reference>
<sequence length="351" mass="37485">MPSSRSSWSLLALGPFALACGWSAAPSDPSSPASSAVPAESVQTARIEGLQAQIDAISGKPESFDLWVSNAMTLNGAPVPQDLGMAILVDRLLAKGLFPHGFSEGAGGRTYHFRRGPAGPAVPPAGEPRLVPRDLRAGRAYKIHVEHNLIGGSSTMSVDATATVTSIGDDAVDLDVRVEHGTEHPAERVIFSDVKLRLSVPKDAGDPRPQRADGLPFPVEFLDPRPDDDTRATLPGLLNTFSFERCLLPRQAHATGEKWTETRALRFFGDVAIAWEAGPVVVHAGGAFATYTALWRMSTAKNAPPTLAIFEVKLSVHLDDGFHGDCVVHDFMLGPDNPSFMTRISSTPVRG</sequence>
<gene>
    <name evidence="2" type="ORF">O0S08_12455</name>
</gene>
<name>A0ABY7HCE2_9BACT</name>
<dbReference type="PROSITE" id="PS51257">
    <property type="entry name" value="PROKAR_LIPOPROTEIN"/>
    <property type="match status" value="1"/>
</dbReference>
<evidence type="ECO:0000256" key="1">
    <source>
        <dbReference type="SAM" id="SignalP"/>
    </source>
</evidence>
<dbReference type="Proteomes" id="UP001164459">
    <property type="component" value="Chromosome"/>
</dbReference>
<accession>A0ABY7HCE2</accession>
<evidence type="ECO:0000313" key="3">
    <source>
        <dbReference type="Proteomes" id="UP001164459"/>
    </source>
</evidence>
<dbReference type="EMBL" id="CP114040">
    <property type="protein sequence ID" value="WAS96953.1"/>
    <property type="molecule type" value="Genomic_DNA"/>
</dbReference>
<evidence type="ECO:0000313" key="2">
    <source>
        <dbReference type="EMBL" id="WAS96953.1"/>
    </source>
</evidence>
<protein>
    <submittedName>
        <fullName evidence="2">Uncharacterized protein</fullName>
    </submittedName>
</protein>